<keyword evidence="5" id="KW-0472">Membrane</keyword>
<proteinExistence type="inferred from homology"/>
<feature type="domain" description="Mechanosensitive ion channel MscS" evidence="7">
    <location>
        <begin position="379"/>
        <end position="446"/>
    </location>
</feature>
<dbReference type="PANTHER" id="PTHR30566:SF5">
    <property type="entry name" value="MECHANOSENSITIVE ION CHANNEL PROTEIN 1, MITOCHONDRIAL-RELATED"/>
    <property type="match status" value="1"/>
</dbReference>
<dbReference type="Gene3D" id="2.30.30.60">
    <property type="match status" value="1"/>
</dbReference>
<sequence length="550" mass="60466">MARNGAFLRSLYDGMKCSCKRHKFQSCNSIMDSLSTSQLFPRLLGVHVLSDHSVNDWLPQRFIGDTGNRTLFSPSYADSGYYKRGVLLSPICLLNHAPVKGVLCSRMDNIQIGLGDYSMYHSYSSFVGGKRDNHKKSDVPSASSSGEPNIDDNGIGSDWVDMAKNAYKSAMNAAVDMGRNTKETYDEVLPIIQQYIDSSPVLRNTIIPVVGTTVATAMAWMVMPRILRRLHKYSKQGPAALLSGRLSRDEVSYEQSFWGALEDPVRYLVTFMAFSQLGVMIAPTTLSSHFIIQAWRGAFVLSVIWFLYRWKTNVFTRMLSSHVITGLDRERILALDRLSSMGLLVLGLMASAEACGVAVQSILTVGGIGGVATAFAARDILGNVLSGLSLQFSKPFTIGDTIKAGSIEGQVVDMGLTSTSLLTAEKYPLTVPNSLFSSQVIMNKSRAHSRAIVTKIPIRIHDIERIPQISQDIKCMLENNAKASLENGPPYCFLSRIGHSYAELTIGCTFRHMSKVELFSAEQDVLLQAAQIIRRHGGELGSSLYDGTNN</sequence>
<dbReference type="Pfam" id="PF00924">
    <property type="entry name" value="MS_channel_2nd"/>
    <property type="match status" value="1"/>
</dbReference>
<name>W1NMD9_AMBTC</name>
<dbReference type="Gramene" id="ERM96454">
    <property type="protein sequence ID" value="ERM96454"/>
    <property type="gene ID" value="AMTR_s00001p00253910"/>
</dbReference>
<dbReference type="KEGG" id="atr:18424388"/>
<comment type="similarity">
    <text evidence="2">Belongs to the MscS (TC 1.A.23) family.</text>
</comment>
<dbReference type="STRING" id="13333.W1NMD9"/>
<evidence type="ECO:0000256" key="5">
    <source>
        <dbReference type="ARBA" id="ARBA00023136"/>
    </source>
</evidence>
<dbReference type="AlphaFoldDB" id="W1NMD9"/>
<dbReference type="SMR" id="W1NMD9"/>
<organism evidence="8 9">
    <name type="scientific">Amborella trichopoda</name>
    <dbReference type="NCBI Taxonomy" id="13333"/>
    <lineage>
        <taxon>Eukaryota</taxon>
        <taxon>Viridiplantae</taxon>
        <taxon>Streptophyta</taxon>
        <taxon>Embryophyta</taxon>
        <taxon>Tracheophyta</taxon>
        <taxon>Spermatophyta</taxon>
        <taxon>Magnoliopsida</taxon>
        <taxon>Amborellales</taxon>
        <taxon>Amborellaceae</taxon>
        <taxon>Amborella</taxon>
    </lineage>
</organism>
<evidence type="ECO:0000259" key="7">
    <source>
        <dbReference type="Pfam" id="PF00924"/>
    </source>
</evidence>
<reference evidence="9" key="1">
    <citation type="journal article" date="2013" name="Science">
        <title>The Amborella genome and the evolution of flowering plants.</title>
        <authorList>
            <consortium name="Amborella Genome Project"/>
        </authorList>
    </citation>
    <scope>NUCLEOTIDE SEQUENCE [LARGE SCALE GENOMIC DNA]</scope>
</reference>
<keyword evidence="9" id="KW-1185">Reference proteome</keyword>
<evidence type="ECO:0000256" key="6">
    <source>
        <dbReference type="SAM" id="MobiDB-lite"/>
    </source>
</evidence>
<dbReference type="OMA" id="NIMEICL"/>
<evidence type="ECO:0000256" key="2">
    <source>
        <dbReference type="ARBA" id="ARBA00008017"/>
    </source>
</evidence>
<evidence type="ECO:0000313" key="9">
    <source>
        <dbReference type="Proteomes" id="UP000017836"/>
    </source>
</evidence>
<evidence type="ECO:0000256" key="1">
    <source>
        <dbReference type="ARBA" id="ARBA00004141"/>
    </source>
</evidence>
<keyword evidence="3" id="KW-0812">Transmembrane</keyword>
<dbReference type="InterPro" id="IPR011014">
    <property type="entry name" value="MscS_channel_TM-2"/>
</dbReference>
<dbReference type="GO" id="GO:0016020">
    <property type="term" value="C:membrane"/>
    <property type="evidence" value="ECO:0007669"/>
    <property type="project" value="UniProtKB-SubCell"/>
</dbReference>
<dbReference type="GO" id="GO:0034599">
    <property type="term" value="P:cellular response to oxidative stress"/>
    <property type="evidence" value="ECO:0000318"/>
    <property type="project" value="GO_Central"/>
</dbReference>
<evidence type="ECO:0000256" key="3">
    <source>
        <dbReference type="ARBA" id="ARBA00022692"/>
    </source>
</evidence>
<dbReference type="GO" id="GO:0005739">
    <property type="term" value="C:mitochondrion"/>
    <property type="evidence" value="ECO:0000318"/>
    <property type="project" value="GO_Central"/>
</dbReference>
<protein>
    <recommendedName>
        <fullName evidence="7">Mechanosensitive ion channel MscS domain-containing protein</fullName>
    </recommendedName>
</protein>
<dbReference type="InterPro" id="IPR023408">
    <property type="entry name" value="MscS_beta-dom_sf"/>
</dbReference>
<evidence type="ECO:0000313" key="8">
    <source>
        <dbReference type="EMBL" id="ERM96454.1"/>
    </source>
</evidence>
<dbReference type="PANTHER" id="PTHR30566">
    <property type="entry name" value="YNAI-RELATED MECHANOSENSITIVE ION CHANNEL"/>
    <property type="match status" value="1"/>
</dbReference>
<gene>
    <name evidence="8" type="ORF">AMTR_s00001p00253910</name>
</gene>
<dbReference type="SUPFAM" id="SSF82861">
    <property type="entry name" value="Mechanosensitive channel protein MscS (YggB), transmembrane region"/>
    <property type="match status" value="1"/>
</dbReference>
<dbReference type="EMBL" id="KI397142">
    <property type="protein sequence ID" value="ERM96454.1"/>
    <property type="molecule type" value="Genomic_DNA"/>
</dbReference>
<dbReference type="OrthoDB" id="567160at2759"/>
<comment type="subcellular location">
    <subcellularLocation>
        <location evidence="1">Membrane</location>
        <topology evidence="1">Multi-pass membrane protein</topology>
    </subcellularLocation>
</comment>
<dbReference type="eggNOG" id="ENOG502QRDM">
    <property type="taxonomic scope" value="Eukaryota"/>
</dbReference>
<dbReference type="InterPro" id="IPR006685">
    <property type="entry name" value="MscS_channel_2nd"/>
</dbReference>
<keyword evidence="4" id="KW-1133">Transmembrane helix</keyword>
<dbReference type="GO" id="GO:0008381">
    <property type="term" value="F:mechanosensitive monoatomic ion channel activity"/>
    <property type="evidence" value="ECO:0000318"/>
    <property type="project" value="GO_Central"/>
</dbReference>
<dbReference type="InterPro" id="IPR010920">
    <property type="entry name" value="LSM_dom_sf"/>
</dbReference>
<dbReference type="Gene3D" id="1.10.287.1260">
    <property type="match status" value="1"/>
</dbReference>
<dbReference type="SUPFAM" id="SSF50182">
    <property type="entry name" value="Sm-like ribonucleoproteins"/>
    <property type="match status" value="1"/>
</dbReference>
<accession>W1NMD9</accession>
<dbReference type="Proteomes" id="UP000017836">
    <property type="component" value="Unassembled WGS sequence"/>
</dbReference>
<feature type="region of interest" description="Disordered" evidence="6">
    <location>
        <begin position="131"/>
        <end position="155"/>
    </location>
</feature>
<evidence type="ECO:0000256" key="4">
    <source>
        <dbReference type="ARBA" id="ARBA00022989"/>
    </source>
</evidence>
<dbReference type="HOGENOM" id="CLU_024228_0_0_1"/>